<dbReference type="GO" id="GO:0005829">
    <property type="term" value="C:cytosol"/>
    <property type="evidence" value="ECO:0007669"/>
    <property type="project" value="TreeGrafter"/>
</dbReference>
<dbReference type="GO" id="GO:0006508">
    <property type="term" value="P:proteolysis"/>
    <property type="evidence" value="ECO:0007669"/>
    <property type="project" value="UniProtKB-KW"/>
</dbReference>
<evidence type="ECO:0000259" key="9">
    <source>
        <dbReference type="PROSITE" id="PS50235"/>
    </source>
</evidence>
<dbReference type="STRING" id="1246581.A0A2H9TN55"/>
<evidence type="ECO:0000256" key="1">
    <source>
        <dbReference type="ARBA" id="ARBA00000707"/>
    </source>
</evidence>
<dbReference type="Pfam" id="PF00443">
    <property type="entry name" value="UCH"/>
    <property type="match status" value="1"/>
</dbReference>
<dbReference type="InterPro" id="IPR038765">
    <property type="entry name" value="Papain-like_cys_pep_sf"/>
</dbReference>
<dbReference type="PANTHER" id="PTHR24006:SF758">
    <property type="entry name" value="UBIQUITIN CARBOXYL-TERMINAL HYDROLASE 36"/>
    <property type="match status" value="1"/>
</dbReference>
<evidence type="ECO:0000313" key="11">
    <source>
        <dbReference type="Proteomes" id="UP000240830"/>
    </source>
</evidence>
<protein>
    <recommendedName>
        <fullName evidence="7">Ubiquitin carboxyl-terminal hydrolase</fullName>
        <ecNumber evidence="7">3.4.19.12</ecNumber>
    </recommendedName>
</protein>
<dbReference type="Gene3D" id="3.90.70.10">
    <property type="entry name" value="Cysteine proteinases"/>
    <property type="match status" value="1"/>
</dbReference>
<keyword evidence="6 7" id="KW-0788">Thiol protease</keyword>
<dbReference type="SUPFAM" id="SSF54001">
    <property type="entry name" value="Cysteine proteinases"/>
    <property type="match status" value="1"/>
</dbReference>
<evidence type="ECO:0000313" key="10">
    <source>
        <dbReference type="EMBL" id="PJF19152.1"/>
    </source>
</evidence>
<dbReference type="EC" id="3.4.19.12" evidence="7"/>
<dbReference type="CDD" id="cd02661">
    <property type="entry name" value="Peptidase_C19E"/>
    <property type="match status" value="1"/>
</dbReference>
<dbReference type="OrthoDB" id="420187at2759"/>
<keyword evidence="5 7" id="KW-0378">Hydrolase</keyword>
<name>A0A2H9TN55_9FUNG</name>
<keyword evidence="4 7" id="KW-0833">Ubl conjugation pathway</keyword>
<gene>
    <name evidence="10" type="ORF">PSACC_01000</name>
</gene>
<dbReference type="EMBL" id="MTSL01000075">
    <property type="protein sequence ID" value="PJF19152.1"/>
    <property type="molecule type" value="Genomic_DNA"/>
</dbReference>
<dbReference type="PROSITE" id="PS50235">
    <property type="entry name" value="USP_3"/>
    <property type="match status" value="1"/>
</dbReference>
<comment type="caution">
    <text evidence="10">The sequence shown here is derived from an EMBL/GenBank/DDBJ whole genome shotgun (WGS) entry which is preliminary data.</text>
</comment>
<dbReference type="GO" id="GO:0004843">
    <property type="term" value="F:cysteine-type deubiquitinase activity"/>
    <property type="evidence" value="ECO:0007669"/>
    <property type="project" value="UniProtKB-UniRule"/>
</dbReference>
<dbReference type="AlphaFoldDB" id="A0A2H9TN55"/>
<dbReference type="GO" id="GO:0005634">
    <property type="term" value="C:nucleus"/>
    <property type="evidence" value="ECO:0007669"/>
    <property type="project" value="TreeGrafter"/>
</dbReference>
<keyword evidence="11" id="KW-1185">Reference proteome</keyword>
<evidence type="ECO:0000256" key="8">
    <source>
        <dbReference type="SAM" id="MobiDB-lite"/>
    </source>
</evidence>
<evidence type="ECO:0000256" key="6">
    <source>
        <dbReference type="ARBA" id="ARBA00022807"/>
    </source>
</evidence>
<dbReference type="PROSITE" id="PS00973">
    <property type="entry name" value="USP_2"/>
    <property type="match status" value="1"/>
</dbReference>
<evidence type="ECO:0000256" key="7">
    <source>
        <dbReference type="RuleBase" id="RU366025"/>
    </source>
</evidence>
<dbReference type="GO" id="GO:0016579">
    <property type="term" value="P:protein deubiquitination"/>
    <property type="evidence" value="ECO:0007669"/>
    <property type="project" value="InterPro"/>
</dbReference>
<evidence type="ECO:0000256" key="3">
    <source>
        <dbReference type="ARBA" id="ARBA00022670"/>
    </source>
</evidence>
<dbReference type="InterPro" id="IPR028889">
    <property type="entry name" value="USP"/>
</dbReference>
<accession>A0A2H9TN55</accession>
<dbReference type="PANTHER" id="PTHR24006">
    <property type="entry name" value="UBIQUITIN CARBOXYL-TERMINAL HYDROLASE"/>
    <property type="match status" value="1"/>
</dbReference>
<evidence type="ECO:0000256" key="5">
    <source>
        <dbReference type="ARBA" id="ARBA00022801"/>
    </source>
</evidence>
<dbReference type="Proteomes" id="UP000240830">
    <property type="component" value="Unassembled WGS sequence"/>
</dbReference>
<proteinExistence type="inferred from homology"/>
<dbReference type="InterPro" id="IPR001394">
    <property type="entry name" value="Peptidase_C19_UCH"/>
</dbReference>
<comment type="similarity">
    <text evidence="2 7">Belongs to the peptidase C19 family.</text>
</comment>
<dbReference type="PROSITE" id="PS00972">
    <property type="entry name" value="USP_1"/>
    <property type="match status" value="1"/>
</dbReference>
<dbReference type="InterPro" id="IPR018200">
    <property type="entry name" value="USP_CS"/>
</dbReference>
<organism evidence="10 11">
    <name type="scientific">Paramicrosporidium saccamoebae</name>
    <dbReference type="NCBI Taxonomy" id="1246581"/>
    <lineage>
        <taxon>Eukaryota</taxon>
        <taxon>Fungi</taxon>
        <taxon>Fungi incertae sedis</taxon>
        <taxon>Cryptomycota</taxon>
        <taxon>Cryptomycota incertae sedis</taxon>
        <taxon>Paramicrosporidium</taxon>
    </lineage>
</organism>
<dbReference type="FunFam" id="3.90.70.10:FF:000119">
    <property type="entry name" value="Ubiquitin specific peptidase 36"/>
    <property type="match status" value="1"/>
</dbReference>
<reference evidence="10 11" key="1">
    <citation type="submission" date="2016-10" db="EMBL/GenBank/DDBJ databases">
        <title>The genome of Paramicrosporidium saccamoebae is the missing link in understanding Cryptomycota and Microsporidia evolution.</title>
        <authorList>
            <person name="Quandt C.A."/>
            <person name="Beaudet D."/>
            <person name="Corsaro D."/>
            <person name="Michel R."/>
            <person name="Corradi N."/>
            <person name="James T."/>
        </authorList>
    </citation>
    <scope>NUCLEOTIDE SEQUENCE [LARGE SCALE GENOMIC DNA]</scope>
    <source>
        <strain evidence="10 11">KSL3</strain>
    </source>
</reference>
<feature type="region of interest" description="Disordered" evidence="8">
    <location>
        <begin position="405"/>
        <end position="440"/>
    </location>
</feature>
<comment type="catalytic activity">
    <reaction evidence="1 7">
        <text>Thiol-dependent hydrolysis of ester, thioester, amide, peptide and isopeptide bonds formed by the C-terminal Gly of ubiquitin (a 76-residue protein attached to proteins as an intracellular targeting signal).</text>
        <dbReference type="EC" id="3.4.19.12"/>
    </reaction>
</comment>
<dbReference type="InterPro" id="IPR050164">
    <property type="entry name" value="Peptidase_C19"/>
</dbReference>
<feature type="domain" description="USP" evidence="9">
    <location>
        <begin position="88"/>
        <end position="397"/>
    </location>
</feature>
<evidence type="ECO:0000256" key="4">
    <source>
        <dbReference type="ARBA" id="ARBA00022786"/>
    </source>
</evidence>
<evidence type="ECO:0000256" key="2">
    <source>
        <dbReference type="ARBA" id="ARBA00009085"/>
    </source>
</evidence>
<sequence>MSTGVKLESKLAHGNNLPFFLQRRIQFREALNEESAVASSFSYASSAKRKPSEMVVDKNGFQEASQELFASEAIKGMMQWSKVGSIGPGLSNLGNTCFLNSVMQCLTYTPPLANYLLTGDHTKKCRVEGYCLVCELERHFKRALVNSPDRPKVISPNGTVGHLKWIAKHMRVGRQEDSHEFLRFVIEGMQKNFLAGYDVKKMDARVKETTLIHQVFGGYLHSRVHCLTCTHTSHTFDPLLDLSLEVRQADSVSRGLQQFVRPERLSKANRYRCDHCGKLSDADKSMSIYRAPNILTVHLKRFNLTPFGEASKINKHVEFGTELEIGAFITGPKQECSDYDLYGVLVHEGQTCNSGHYHSFVKASNGFWYSMNDSSVHQVSLSTVLKQRAYLLFYARRMEASAKTMETEPKVQVPAVTQKPAKTSHVRASELPTPPATPEPQMIKDELAIISNSMWHLSTAPSVVNCKLDRARSRPNSSWIIKSIAN</sequence>
<keyword evidence="3 7" id="KW-0645">Protease</keyword>